<evidence type="ECO:0000256" key="12">
    <source>
        <dbReference type="SAM" id="SignalP"/>
    </source>
</evidence>
<evidence type="ECO:0000256" key="6">
    <source>
        <dbReference type="ARBA" id="ARBA00022729"/>
    </source>
</evidence>
<keyword evidence="5 11" id="KW-0812">Transmembrane</keyword>
<keyword evidence="6 12" id="KW-0732">Signal</keyword>
<feature type="chain" id="PRO_5041380484" description="Leucine-rich repeat-containing N-terminal plant-type domain-containing protein" evidence="12">
    <location>
        <begin position="24"/>
        <end position="1057"/>
    </location>
</feature>
<evidence type="ECO:0000259" key="13">
    <source>
        <dbReference type="Pfam" id="PF08263"/>
    </source>
</evidence>
<keyword evidence="15" id="KW-1185">Reference proteome</keyword>
<dbReference type="GO" id="GO:0051707">
    <property type="term" value="P:response to other organism"/>
    <property type="evidence" value="ECO:0007669"/>
    <property type="project" value="UniProtKB-ARBA"/>
</dbReference>
<dbReference type="PANTHER" id="PTHR48063:SF99">
    <property type="entry name" value="LEUCINE-RICH REPEAT-CONTAINING, PLANT-TYPE, LEUCINE-RICH REPEAT DOMAIN SUPERFAMILY"/>
    <property type="match status" value="1"/>
</dbReference>
<keyword evidence="10" id="KW-0325">Glycoprotein</keyword>
<dbReference type="SUPFAM" id="SSF52047">
    <property type="entry name" value="RNI-like"/>
    <property type="match status" value="2"/>
</dbReference>
<dbReference type="GO" id="GO:0006952">
    <property type="term" value="P:defense response"/>
    <property type="evidence" value="ECO:0007669"/>
    <property type="project" value="UniProtKB-ARBA"/>
</dbReference>
<dbReference type="SMART" id="SM00369">
    <property type="entry name" value="LRR_TYP"/>
    <property type="match status" value="13"/>
</dbReference>
<dbReference type="FunFam" id="3.80.10.10:FF:000213">
    <property type="entry name" value="Tyrosine-sulfated glycopeptide receptor 1"/>
    <property type="match status" value="1"/>
</dbReference>
<dbReference type="InterPro" id="IPR001611">
    <property type="entry name" value="Leu-rich_rpt"/>
</dbReference>
<dbReference type="Pfam" id="PF00560">
    <property type="entry name" value="LRR_1"/>
    <property type="match status" value="6"/>
</dbReference>
<protein>
    <recommendedName>
        <fullName evidence="13">Leucine-rich repeat-containing N-terminal plant-type domain-containing protein</fullName>
    </recommendedName>
</protein>
<evidence type="ECO:0000256" key="8">
    <source>
        <dbReference type="ARBA" id="ARBA00022989"/>
    </source>
</evidence>
<sequence>MNMSSSSYFCLLLLMSLFPFCLSTNNKSDVLCMDVERQALLRFKHGLIDRVGQLASWVDDEKECCKWAGIVCDNFTGHVHQIHLRGADGHCYLDYDSTRKERQEATNHVLGGNLSSSLLNLKQLNHLDLSCNDFAGIKVPSFIGSLENLRYLNLSKSKFGGTIPPQLGNLSELQVFCLGSFYDIRDGLESTSVFNMHWLSNLRLLHHLDMSGVDLSKAIDWLQVINTLPSLVELHLPYCGLPDIHPFVPSLNITSLSVLDLSDNYFDNGYVPRWVFSITSLVSLDLSWCDFHGLIPGSTGSFRNLTSLKLLHVSGNAFMTSSTVLKALSSIGGNLISLEIKFSNVLISSDLVALHNLTSLLNLDLSQNQLTETIPKSMGNLCNLRHVHMALNSFKNISLTNFLKSFLECESPSLESLFLDESKLSGHLPDSIGRLSFLRSLSLSGNFISGSIPYSIGSLSSLEKLNLENNQLNGSVPDSIGLLSKLEYLDIGYNLLTGVVSEAHFDKLGRLKVLVGSNNNLTFRPRVENWIPAFRLRTLRLRFWDLGPQFPLWLQLQRDLSFLDISNTKISSVFPEWFFRSIPDLEDLYMSGNNIQGRLFGIPATLQVIDLSSNNFSGQLPELPKSSSADILDLTNNSFVGSLRGLLCLNGGENLTYLNLADNQLSGVIPKCRMKWPVLEVLNLENNNLSGLIPRTLGSLSSLGLLNMCNNKLSGRLPASLRNLKNLEILQLARNGLVGRIPTWFGRELSSLRILNLGSNKFHGDIPHELCDLNVIQILVLAHNNLSGNIPRCFNKFSVLSGKRMALGGFISNVIPFRDDRWSASLVTKGREVTYSTILELVMILDLSSNKFSGQIPVELTELHALQSLNLSRNQLTGRIPEKIGDMKDLESFDVSQNQLSGELPTSLSDLSFLSSFDVSFNNFTGRVPHSTQLQSFDESSFFGNQLCGKPLTKSCEPKVPDQDLQGGERSNGRDWGLVISIVVGFVAGFWIVLAPLIASATWRMAYFGFLGNLWNKEKFEGDEGRWVFDGKKGSSEKIIGLRRKKWLDFVGEDDRR</sequence>
<organism evidence="14 15">
    <name type="scientific">Centaurea solstitialis</name>
    <name type="common">yellow star-thistle</name>
    <dbReference type="NCBI Taxonomy" id="347529"/>
    <lineage>
        <taxon>Eukaryota</taxon>
        <taxon>Viridiplantae</taxon>
        <taxon>Streptophyta</taxon>
        <taxon>Embryophyta</taxon>
        <taxon>Tracheophyta</taxon>
        <taxon>Spermatophyta</taxon>
        <taxon>Magnoliopsida</taxon>
        <taxon>eudicotyledons</taxon>
        <taxon>Gunneridae</taxon>
        <taxon>Pentapetalae</taxon>
        <taxon>asterids</taxon>
        <taxon>campanulids</taxon>
        <taxon>Asterales</taxon>
        <taxon>Asteraceae</taxon>
        <taxon>Carduoideae</taxon>
        <taxon>Cardueae</taxon>
        <taxon>Centaureinae</taxon>
        <taxon>Centaurea</taxon>
    </lineage>
</organism>
<dbReference type="AlphaFoldDB" id="A0AA38SB57"/>
<feature type="domain" description="Leucine-rich repeat-containing N-terminal plant-type" evidence="13">
    <location>
        <begin position="36"/>
        <end position="73"/>
    </location>
</feature>
<dbReference type="Pfam" id="PF08263">
    <property type="entry name" value="LRRNT_2"/>
    <property type="match status" value="1"/>
</dbReference>
<feature type="transmembrane region" description="Helical" evidence="11">
    <location>
        <begin position="976"/>
        <end position="999"/>
    </location>
</feature>
<name>A0AA38SB57_9ASTR</name>
<keyword evidence="4" id="KW-0433">Leucine-rich repeat</keyword>
<evidence type="ECO:0000313" key="15">
    <source>
        <dbReference type="Proteomes" id="UP001172457"/>
    </source>
</evidence>
<dbReference type="InterPro" id="IPR032675">
    <property type="entry name" value="LRR_dom_sf"/>
</dbReference>
<evidence type="ECO:0000256" key="1">
    <source>
        <dbReference type="ARBA" id="ARBA00004251"/>
    </source>
</evidence>
<proteinExistence type="inferred from homology"/>
<feature type="signal peptide" evidence="12">
    <location>
        <begin position="1"/>
        <end position="23"/>
    </location>
</feature>
<dbReference type="FunFam" id="3.80.10.10:FF:000095">
    <property type="entry name" value="LRR receptor-like serine/threonine-protein kinase GSO1"/>
    <property type="match status" value="2"/>
</dbReference>
<dbReference type="Gene3D" id="3.80.10.10">
    <property type="entry name" value="Ribonuclease Inhibitor"/>
    <property type="match status" value="4"/>
</dbReference>
<dbReference type="InterPro" id="IPR013210">
    <property type="entry name" value="LRR_N_plant-typ"/>
</dbReference>
<evidence type="ECO:0000313" key="14">
    <source>
        <dbReference type="EMBL" id="KAJ9539774.1"/>
    </source>
</evidence>
<dbReference type="GO" id="GO:0005886">
    <property type="term" value="C:plasma membrane"/>
    <property type="evidence" value="ECO:0007669"/>
    <property type="project" value="UniProtKB-SubCell"/>
</dbReference>
<keyword evidence="7" id="KW-0677">Repeat</keyword>
<evidence type="ECO:0000256" key="7">
    <source>
        <dbReference type="ARBA" id="ARBA00022737"/>
    </source>
</evidence>
<evidence type="ECO:0000256" key="11">
    <source>
        <dbReference type="SAM" id="Phobius"/>
    </source>
</evidence>
<keyword evidence="8 11" id="KW-1133">Transmembrane helix</keyword>
<reference evidence="14" key="1">
    <citation type="submission" date="2023-03" db="EMBL/GenBank/DDBJ databases">
        <title>Chromosome-scale reference genome and RAD-based genetic map of yellow starthistle (Centaurea solstitialis) reveal putative structural variation and QTLs associated with invader traits.</title>
        <authorList>
            <person name="Reatini B."/>
            <person name="Cang F.A."/>
            <person name="Jiang Q."/>
            <person name="Mckibben M.T.W."/>
            <person name="Barker M.S."/>
            <person name="Rieseberg L.H."/>
            <person name="Dlugosch K.M."/>
        </authorList>
    </citation>
    <scope>NUCLEOTIDE SEQUENCE</scope>
    <source>
        <strain evidence="14">CAN-66</strain>
        <tissue evidence="14">Leaf</tissue>
    </source>
</reference>
<comment type="subcellular location">
    <subcellularLocation>
        <location evidence="1">Cell membrane</location>
        <topology evidence="1">Single-pass type I membrane protein</topology>
    </subcellularLocation>
</comment>
<keyword evidence="3" id="KW-1003">Cell membrane</keyword>
<gene>
    <name evidence="14" type="ORF">OSB04_026280</name>
</gene>
<dbReference type="InterPro" id="IPR046956">
    <property type="entry name" value="RLP23-like"/>
</dbReference>
<accession>A0AA38SB57</accession>
<dbReference type="Proteomes" id="UP001172457">
    <property type="component" value="Chromosome 7"/>
</dbReference>
<evidence type="ECO:0000256" key="4">
    <source>
        <dbReference type="ARBA" id="ARBA00022614"/>
    </source>
</evidence>
<dbReference type="PANTHER" id="PTHR48063">
    <property type="entry name" value="LRR RECEPTOR-LIKE KINASE"/>
    <property type="match status" value="1"/>
</dbReference>
<evidence type="ECO:0000256" key="9">
    <source>
        <dbReference type="ARBA" id="ARBA00023136"/>
    </source>
</evidence>
<dbReference type="Pfam" id="PF13855">
    <property type="entry name" value="LRR_8"/>
    <property type="match status" value="3"/>
</dbReference>
<evidence type="ECO:0000256" key="2">
    <source>
        <dbReference type="ARBA" id="ARBA00009592"/>
    </source>
</evidence>
<comment type="caution">
    <text evidence="14">The sequence shown here is derived from an EMBL/GenBank/DDBJ whole genome shotgun (WGS) entry which is preliminary data.</text>
</comment>
<dbReference type="EMBL" id="JARYMX010000007">
    <property type="protein sequence ID" value="KAJ9539774.1"/>
    <property type="molecule type" value="Genomic_DNA"/>
</dbReference>
<evidence type="ECO:0000256" key="3">
    <source>
        <dbReference type="ARBA" id="ARBA00022475"/>
    </source>
</evidence>
<dbReference type="SUPFAM" id="SSF52058">
    <property type="entry name" value="L domain-like"/>
    <property type="match status" value="1"/>
</dbReference>
<keyword evidence="9 11" id="KW-0472">Membrane</keyword>
<dbReference type="InterPro" id="IPR003591">
    <property type="entry name" value="Leu-rich_rpt_typical-subtyp"/>
</dbReference>
<dbReference type="PROSITE" id="PS51450">
    <property type="entry name" value="LRR"/>
    <property type="match status" value="1"/>
</dbReference>
<comment type="similarity">
    <text evidence="2">Belongs to the RLP family.</text>
</comment>
<evidence type="ECO:0000256" key="5">
    <source>
        <dbReference type="ARBA" id="ARBA00022692"/>
    </source>
</evidence>
<evidence type="ECO:0000256" key="10">
    <source>
        <dbReference type="ARBA" id="ARBA00023180"/>
    </source>
</evidence>